<comment type="subcellular location">
    <subcellularLocation>
        <location evidence="1">Cell membrane</location>
        <topology evidence="1">Multi-pass membrane protein</topology>
    </subcellularLocation>
</comment>
<accession>A0ABV6GHE3</accession>
<dbReference type="PANTHER" id="PTHR30294">
    <property type="entry name" value="MEMBRANE COMPONENT OF ABC TRANSPORTER YHHJ-RELATED"/>
    <property type="match status" value="1"/>
</dbReference>
<protein>
    <submittedName>
        <fullName evidence="10">Type VII secretion protein EsaA</fullName>
    </submittedName>
</protein>
<evidence type="ECO:0000313" key="10">
    <source>
        <dbReference type="EMBL" id="MFC0273108.1"/>
    </source>
</evidence>
<dbReference type="Gene3D" id="3.40.1710.10">
    <property type="entry name" value="abc type-2 transporter like domain"/>
    <property type="match status" value="1"/>
</dbReference>
<organism evidence="10 11">
    <name type="scientific">Metabacillus herbersteinensis</name>
    <dbReference type="NCBI Taxonomy" id="283816"/>
    <lineage>
        <taxon>Bacteria</taxon>
        <taxon>Bacillati</taxon>
        <taxon>Bacillota</taxon>
        <taxon>Bacilli</taxon>
        <taxon>Bacillales</taxon>
        <taxon>Bacillaceae</taxon>
        <taxon>Metabacillus</taxon>
    </lineage>
</organism>
<reference evidence="10 11" key="1">
    <citation type="submission" date="2024-09" db="EMBL/GenBank/DDBJ databases">
        <authorList>
            <person name="Sun Q."/>
            <person name="Mori K."/>
        </authorList>
    </citation>
    <scope>NUCLEOTIDE SEQUENCE [LARGE SCALE GENOMIC DNA]</scope>
    <source>
        <strain evidence="10 11">CCM 7228</strain>
    </source>
</reference>
<evidence type="ECO:0000313" key="11">
    <source>
        <dbReference type="Proteomes" id="UP001589854"/>
    </source>
</evidence>
<dbReference type="EMBL" id="JBHLVO010000016">
    <property type="protein sequence ID" value="MFC0273108.1"/>
    <property type="molecule type" value="Genomic_DNA"/>
</dbReference>
<keyword evidence="4 9" id="KW-0812">Transmembrane</keyword>
<feature type="transmembrane region" description="Helical" evidence="9">
    <location>
        <begin position="913"/>
        <end position="931"/>
    </location>
</feature>
<dbReference type="RefSeq" id="WP_378936086.1">
    <property type="nucleotide sequence ID" value="NZ_JBHLVO010000016.1"/>
</dbReference>
<feature type="compositionally biased region" description="Acidic residues" evidence="8">
    <location>
        <begin position="372"/>
        <end position="396"/>
    </location>
</feature>
<dbReference type="InterPro" id="IPR023838">
    <property type="entry name" value="T7SS_EsaA"/>
</dbReference>
<evidence type="ECO:0000256" key="9">
    <source>
        <dbReference type="SAM" id="Phobius"/>
    </source>
</evidence>
<keyword evidence="11" id="KW-1185">Reference proteome</keyword>
<dbReference type="Proteomes" id="UP001589854">
    <property type="component" value="Unassembled WGS sequence"/>
</dbReference>
<feature type="region of interest" description="Disordered" evidence="8">
    <location>
        <begin position="366"/>
        <end position="407"/>
    </location>
</feature>
<evidence type="ECO:0000256" key="5">
    <source>
        <dbReference type="ARBA" id="ARBA00022989"/>
    </source>
</evidence>
<feature type="transmembrane region" description="Helical" evidence="9">
    <location>
        <begin position="885"/>
        <end position="906"/>
    </location>
</feature>
<keyword evidence="7" id="KW-0175">Coiled coil</keyword>
<evidence type="ECO:0000256" key="1">
    <source>
        <dbReference type="ARBA" id="ARBA00004651"/>
    </source>
</evidence>
<keyword evidence="3" id="KW-1003">Cell membrane</keyword>
<comment type="similarity">
    <text evidence="2">Belongs to the EsaA family.</text>
</comment>
<evidence type="ECO:0000256" key="3">
    <source>
        <dbReference type="ARBA" id="ARBA00022475"/>
    </source>
</evidence>
<comment type="caution">
    <text evidence="10">The sequence shown here is derived from an EMBL/GenBank/DDBJ whole genome shotgun (WGS) entry which is preliminary data.</text>
</comment>
<evidence type="ECO:0000256" key="8">
    <source>
        <dbReference type="SAM" id="MobiDB-lite"/>
    </source>
</evidence>
<evidence type="ECO:0000256" key="2">
    <source>
        <dbReference type="ARBA" id="ARBA00008338"/>
    </source>
</evidence>
<gene>
    <name evidence="10" type="primary">esaA</name>
    <name evidence="10" type="ORF">ACFFIX_16955</name>
</gene>
<evidence type="ECO:0000256" key="7">
    <source>
        <dbReference type="SAM" id="Coils"/>
    </source>
</evidence>
<feature type="coiled-coil region" evidence="7">
    <location>
        <begin position="200"/>
        <end position="269"/>
    </location>
</feature>
<feature type="transmembrane region" description="Helical" evidence="9">
    <location>
        <begin position="957"/>
        <end position="979"/>
    </location>
</feature>
<feature type="transmembrane region" description="Helical" evidence="9">
    <location>
        <begin position="827"/>
        <end position="847"/>
    </location>
</feature>
<sequence>MTEQRMHIVKMIVAVLLILATPTLFFQFVGDNPMEITENATRSIAVVNEDIGSVQVFADNDEEELTQFGQEVTYIFEDESDYEWTVMGRSAADNGLNSQKYDAVIYIPSDFSENILTYDQQQPEKANFQYKVQGQLNSANREKVLRELEDAANRVDQEMSSLYWSYVSTDLETVRQEFDRILENEVNFQNAMLSFYQPSSQNLAGEIEQQKQMLESLRSTMQQGEEGSTTRQNTLEMFEQNLTEFIQYVESYQEYQDRQRELLKEAQDESILTIKSGTEEFLNMQRESIQAFNDQGQQIEMGIQDFQALLNKNGQTLADLSVVRLEQVDRQEEELKAVHAGFIDLYEQEENKRDLTSLQSSLASLKSSISSGEDDVDEDLEKVEPETAEEPGEDGDNISAPEDLDPNSMSLEEERAQLILISDEIVALKDTLTTQLAEEPSPEVQATLEQLIEVSNEIKATEQAILTKEDQNAWKVEYGSLFTLFDSLLTKHNELLEINKQDKSQIADLLVKNNDLVTKHNNLVDMITSLRENLSKDKTDFLGNIENKEQEILDSEALTSSRKEELQVIFEPEIVYNTENLSKIMDYYGKLSEVDSILNEILSIQEKGNLTRDFVMDDSFLNDDIKTILSLTEEEQNAWEVIMNEEVPATQEELKVIEKSFMTFIEQYNSDIDSLQTATAEDLDAMQQSATTVLSQIQDPANSTGVESPRPNVEDATLMNNQENVAQELLLLNDLVSSVGENQDNVVTFTGELQQQVNNVQEDADTLNEKWATTVASTKLVREDVFSVLGNAFVDGQNNDMVYNHLANPLQISGDAPAEAAKKIPPVVILVIILLSSLLIGFFSHYFSNAPLLVRGSLFGLLNLIVGLIISLFGLNIYNLSDERAIQWSIFTILLLLLGSTVVRVAFFFGNMIGWVASVGLVAFFVSPLLAQTTPNFNYEDPMSRVYLSLQYDTNSLFTQGVTFAVTLIVILTALPFLAKTFKNTGMKKDRDEVHEI</sequence>
<proteinExistence type="inferred from homology"/>
<keyword evidence="6 9" id="KW-0472">Membrane</keyword>
<dbReference type="InterPro" id="IPR051449">
    <property type="entry name" value="ABC-2_transporter_component"/>
</dbReference>
<dbReference type="PANTHER" id="PTHR30294:SF29">
    <property type="entry name" value="MULTIDRUG ABC TRANSPORTER PERMEASE YBHS-RELATED"/>
    <property type="match status" value="1"/>
</dbReference>
<feature type="transmembrane region" description="Helical" evidence="9">
    <location>
        <begin position="859"/>
        <end position="879"/>
    </location>
</feature>
<evidence type="ECO:0000256" key="4">
    <source>
        <dbReference type="ARBA" id="ARBA00022692"/>
    </source>
</evidence>
<name>A0ABV6GHE3_9BACI</name>
<evidence type="ECO:0000256" key="6">
    <source>
        <dbReference type="ARBA" id="ARBA00023136"/>
    </source>
</evidence>
<dbReference type="NCBIfam" id="TIGR03929">
    <property type="entry name" value="T7_esaA_Nterm"/>
    <property type="match status" value="1"/>
</dbReference>
<keyword evidence="5 9" id="KW-1133">Transmembrane helix</keyword>